<reference evidence="6 8" key="1">
    <citation type="submission" date="2015-09" db="EMBL/GenBank/DDBJ databases">
        <title>Genome announcement of multiple Pseudomonas syringae strains.</title>
        <authorList>
            <person name="Thakur S."/>
            <person name="Wang P.W."/>
            <person name="Gong Y."/>
            <person name="Weir B.S."/>
            <person name="Guttman D.S."/>
        </authorList>
    </citation>
    <scope>NUCLEOTIDE SEQUENCE [LARGE SCALE GENOMIC DNA]</scope>
    <source>
        <strain evidence="6 8">ICMP9151</strain>
    </source>
</reference>
<feature type="DNA-binding region" description="H-T-H motif" evidence="4">
    <location>
        <begin position="26"/>
        <end position="45"/>
    </location>
</feature>
<evidence type="ECO:0000313" key="9">
    <source>
        <dbReference type="Proteomes" id="UP001569512"/>
    </source>
</evidence>
<proteinExistence type="predicted"/>
<accession>A0AA40TTZ3</accession>
<dbReference type="PROSITE" id="PS50977">
    <property type="entry name" value="HTH_TETR_2"/>
    <property type="match status" value="1"/>
</dbReference>
<evidence type="ECO:0000313" key="7">
    <source>
        <dbReference type="EMBL" id="MFA0939765.1"/>
    </source>
</evidence>
<gene>
    <name evidence="7" type="ORF">ACDH53_20420</name>
    <name evidence="6" type="ORF">ALO43_03833</name>
</gene>
<reference evidence="7 9" key="2">
    <citation type="submission" date="2024-06" db="EMBL/GenBank/DDBJ databases">
        <title>Genome sequences for Pseudomonas syringae strains with characterized LPS.</title>
        <authorList>
            <person name="Baltrus D.A."/>
            <person name="Krings L."/>
        </authorList>
    </citation>
    <scope>NUCLEOTIDE SEQUENCE [LARGE SCALE GENOMIC DNA]</scope>
    <source>
        <strain evidence="7 9">NCPPB2708</strain>
    </source>
</reference>
<protein>
    <submittedName>
        <fullName evidence="7">TetR/AcrR family transcriptional regulator</fullName>
    </submittedName>
    <submittedName>
        <fullName evidence="6">Transcriptional regulatory protein</fullName>
    </submittedName>
</protein>
<dbReference type="RefSeq" id="WP_005887136.1">
    <property type="nucleotide sequence ID" value="NZ_AVEE02000066.1"/>
</dbReference>
<dbReference type="Gene3D" id="1.10.357.10">
    <property type="entry name" value="Tetracycline Repressor, domain 2"/>
    <property type="match status" value="1"/>
</dbReference>
<dbReference type="Proteomes" id="UP001569512">
    <property type="component" value="Unassembled WGS sequence"/>
</dbReference>
<keyword evidence="2 4" id="KW-0238">DNA-binding</keyword>
<evidence type="ECO:0000256" key="2">
    <source>
        <dbReference type="ARBA" id="ARBA00023125"/>
    </source>
</evidence>
<dbReference type="Proteomes" id="UP000050523">
    <property type="component" value="Unassembled WGS sequence"/>
</dbReference>
<dbReference type="AlphaFoldDB" id="A0AA40TTZ3"/>
<dbReference type="PANTHER" id="PTHR47506:SF1">
    <property type="entry name" value="HTH-TYPE TRANSCRIPTIONAL REGULATOR YJDC"/>
    <property type="match status" value="1"/>
</dbReference>
<dbReference type="GO" id="GO:0003677">
    <property type="term" value="F:DNA binding"/>
    <property type="evidence" value="ECO:0007669"/>
    <property type="project" value="UniProtKB-UniRule"/>
</dbReference>
<evidence type="ECO:0000313" key="8">
    <source>
        <dbReference type="Proteomes" id="UP000050523"/>
    </source>
</evidence>
<organism evidence="6 8">
    <name type="scientific">Pseudomonas tremae</name>
    <dbReference type="NCBI Taxonomy" id="200454"/>
    <lineage>
        <taxon>Bacteria</taxon>
        <taxon>Pseudomonadati</taxon>
        <taxon>Pseudomonadota</taxon>
        <taxon>Gammaproteobacteria</taxon>
        <taxon>Pseudomonadales</taxon>
        <taxon>Pseudomonadaceae</taxon>
        <taxon>Pseudomonas</taxon>
    </lineage>
</organism>
<dbReference type="InterPro" id="IPR036271">
    <property type="entry name" value="Tet_transcr_reg_TetR-rel_C_sf"/>
</dbReference>
<dbReference type="SUPFAM" id="SSF46689">
    <property type="entry name" value="Homeodomain-like"/>
    <property type="match status" value="1"/>
</dbReference>
<evidence type="ECO:0000313" key="6">
    <source>
        <dbReference type="EMBL" id="KPY95590.1"/>
    </source>
</evidence>
<evidence type="ECO:0000259" key="5">
    <source>
        <dbReference type="PROSITE" id="PS50977"/>
    </source>
</evidence>
<keyword evidence="9" id="KW-1185">Reference proteome</keyword>
<dbReference type="PANTHER" id="PTHR47506">
    <property type="entry name" value="TRANSCRIPTIONAL REGULATORY PROTEIN"/>
    <property type="match status" value="1"/>
</dbReference>
<evidence type="ECO:0000256" key="3">
    <source>
        <dbReference type="ARBA" id="ARBA00023163"/>
    </source>
</evidence>
<keyword evidence="1" id="KW-0805">Transcription regulation</keyword>
<dbReference type="SUPFAM" id="SSF48498">
    <property type="entry name" value="Tetracyclin repressor-like, C-terminal domain"/>
    <property type="match status" value="1"/>
</dbReference>
<comment type="caution">
    <text evidence="6">The sequence shown here is derived from an EMBL/GenBank/DDBJ whole genome shotgun (WGS) entry which is preliminary data.</text>
</comment>
<sequence length="187" mass="20511">MSTNAREAILMAARNIAQSQGYNGLNFRDLAHEVGIKPASIYYHFSSKADLGVAVAKRYWEDGAAALETISEQTPNPVEALHRFPEIFRRSLEAGNRLCLCSFVGAETDNLPTEMSQEIQAFTEVNVDWLSKLLVAAHVCEPVDSDARARAIFSAVAGAQLIARSRSDISLFDTLIDAYRMHGPLPA</sequence>
<dbReference type="EMBL" id="JBGMSU010000010">
    <property type="protein sequence ID" value="MFA0939765.1"/>
    <property type="molecule type" value="Genomic_DNA"/>
</dbReference>
<dbReference type="EMBL" id="LJRO01000352">
    <property type="protein sequence ID" value="KPY95590.1"/>
    <property type="molecule type" value="Genomic_DNA"/>
</dbReference>
<feature type="domain" description="HTH tetR-type" evidence="5">
    <location>
        <begin position="3"/>
        <end position="63"/>
    </location>
</feature>
<dbReference type="PRINTS" id="PR00455">
    <property type="entry name" value="HTHTETR"/>
</dbReference>
<dbReference type="InterPro" id="IPR001647">
    <property type="entry name" value="HTH_TetR"/>
</dbReference>
<name>A0AA40TTZ3_9PSED</name>
<evidence type="ECO:0000256" key="1">
    <source>
        <dbReference type="ARBA" id="ARBA00023015"/>
    </source>
</evidence>
<dbReference type="Pfam" id="PF00440">
    <property type="entry name" value="TetR_N"/>
    <property type="match status" value="1"/>
</dbReference>
<dbReference type="InterPro" id="IPR009057">
    <property type="entry name" value="Homeodomain-like_sf"/>
</dbReference>
<keyword evidence="3" id="KW-0804">Transcription</keyword>
<dbReference type="GeneID" id="72395004"/>
<evidence type="ECO:0000256" key="4">
    <source>
        <dbReference type="PROSITE-ProRule" id="PRU00335"/>
    </source>
</evidence>